<proteinExistence type="predicted"/>
<evidence type="ECO:0000313" key="3">
    <source>
        <dbReference type="Proteomes" id="UP001054837"/>
    </source>
</evidence>
<sequence>MRRSGRGRREDLAFCSWASLCILACCCYGYHQSYVRLASAGFSVRSWLSSFLQFCCDRSELVREKGEVRPMDTVPKITDSDGDTSRAEFRIGCCVSIQY</sequence>
<keyword evidence="1" id="KW-0812">Transmembrane</keyword>
<name>A0AAV4W653_9ARAC</name>
<keyword evidence="3" id="KW-1185">Reference proteome</keyword>
<dbReference type="AlphaFoldDB" id="A0AAV4W653"/>
<evidence type="ECO:0000313" key="2">
    <source>
        <dbReference type="EMBL" id="GIY76905.1"/>
    </source>
</evidence>
<protein>
    <recommendedName>
        <fullName evidence="4">Secreted protein</fullName>
    </recommendedName>
</protein>
<dbReference type="EMBL" id="BPLQ01014061">
    <property type="protein sequence ID" value="GIY76905.1"/>
    <property type="molecule type" value="Genomic_DNA"/>
</dbReference>
<feature type="transmembrane region" description="Helical" evidence="1">
    <location>
        <begin position="12"/>
        <end position="31"/>
    </location>
</feature>
<reference evidence="2 3" key="1">
    <citation type="submission" date="2021-06" db="EMBL/GenBank/DDBJ databases">
        <title>Caerostris darwini draft genome.</title>
        <authorList>
            <person name="Kono N."/>
            <person name="Arakawa K."/>
        </authorList>
    </citation>
    <scope>NUCLEOTIDE SEQUENCE [LARGE SCALE GENOMIC DNA]</scope>
</reference>
<keyword evidence="1" id="KW-1133">Transmembrane helix</keyword>
<accession>A0AAV4W653</accession>
<evidence type="ECO:0000256" key="1">
    <source>
        <dbReference type="SAM" id="Phobius"/>
    </source>
</evidence>
<evidence type="ECO:0008006" key="4">
    <source>
        <dbReference type="Google" id="ProtNLM"/>
    </source>
</evidence>
<gene>
    <name evidence="2" type="ORF">CDAR_104781</name>
</gene>
<keyword evidence="1" id="KW-0472">Membrane</keyword>
<dbReference type="Proteomes" id="UP001054837">
    <property type="component" value="Unassembled WGS sequence"/>
</dbReference>
<comment type="caution">
    <text evidence="2">The sequence shown here is derived from an EMBL/GenBank/DDBJ whole genome shotgun (WGS) entry which is preliminary data.</text>
</comment>
<organism evidence="2 3">
    <name type="scientific">Caerostris darwini</name>
    <dbReference type="NCBI Taxonomy" id="1538125"/>
    <lineage>
        <taxon>Eukaryota</taxon>
        <taxon>Metazoa</taxon>
        <taxon>Ecdysozoa</taxon>
        <taxon>Arthropoda</taxon>
        <taxon>Chelicerata</taxon>
        <taxon>Arachnida</taxon>
        <taxon>Araneae</taxon>
        <taxon>Araneomorphae</taxon>
        <taxon>Entelegynae</taxon>
        <taxon>Araneoidea</taxon>
        <taxon>Araneidae</taxon>
        <taxon>Caerostris</taxon>
    </lineage>
</organism>